<dbReference type="Gene3D" id="3.40.140.10">
    <property type="entry name" value="Cytidine Deaminase, domain 2"/>
    <property type="match status" value="1"/>
</dbReference>
<dbReference type="InterPro" id="IPR027652">
    <property type="entry name" value="PRP8"/>
</dbReference>
<feature type="transmembrane region" description="Helical" evidence="1">
    <location>
        <begin position="20"/>
        <end position="41"/>
    </location>
</feature>
<dbReference type="EMBL" id="AHZU02000088">
    <property type="protein sequence ID" value="KFG48634.1"/>
    <property type="molecule type" value="Genomic_DNA"/>
</dbReference>
<comment type="caution">
    <text evidence="3">The sequence shown here is derived from an EMBL/GenBank/DDBJ whole genome shotgun (WGS) entry which is preliminary data.</text>
</comment>
<dbReference type="GO" id="GO:0005682">
    <property type="term" value="C:U5 snRNP"/>
    <property type="evidence" value="ECO:0007669"/>
    <property type="project" value="TreeGrafter"/>
</dbReference>
<dbReference type="Pfam" id="PF08084">
    <property type="entry name" value="PROCT"/>
    <property type="match status" value="1"/>
</dbReference>
<dbReference type="GO" id="GO:0071013">
    <property type="term" value="C:catalytic step 2 spliceosome"/>
    <property type="evidence" value="ECO:0007669"/>
    <property type="project" value="TreeGrafter"/>
</dbReference>
<dbReference type="GO" id="GO:0030619">
    <property type="term" value="F:U1 snRNA binding"/>
    <property type="evidence" value="ECO:0007669"/>
    <property type="project" value="TreeGrafter"/>
</dbReference>
<organism evidence="3 4">
    <name type="scientific">Toxoplasma gondii GAB2-2007-GAL-DOM2</name>
    <dbReference type="NCBI Taxonomy" id="1130820"/>
    <lineage>
        <taxon>Eukaryota</taxon>
        <taxon>Sar</taxon>
        <taxon>Alveolata</taxon>
        <taxon>Apicomplexa</taxon>
        <taxon>Conoidasida</taxon>
        <taxon>Coccidia</taxon>
        <taxon>Eucoccidiorida</taxon>
        <taxon>Eimeriorina</taxon>
        <taxon>Sarcocystidae</taxon>
        <taxon>Toxoplasma</taxon>
    </lineage>
</organism>
<dbReference type="InterPro" id="IPR012984">
    <property type="entry name" value="PROCT"/>
</dbReference>
<proteinExistence type="predicted"/>
<dbReference type="Proteomes" id="UP000028837">
    <property type="component" value="Unassembled WGS sequence"/>
</dbReference>
<keyword evidence="1" id="KW-1133">Transmembrane helix</keyword>
<keyword evidence="1" id="KW-0812">Transmembrane</keyword>
<sequence>DTGPNPQGYLPTHYEKVQMLLSDVFVGFFMVPEGGLWNYNFMGVKHSPSMRYNLVLGTPKEFYHEQHRPSHYLQFTQMETATETAGADREDLFA</sequence>
<dbReference type="PANTHER" id="PTHR11140">
    <property type="entry name" value="PRE-MRNA SPLICING FACTOR PRP8"/>
    <property type="match status" value="1"/>
</dbReference>
<dbReference type="GO" id="GO:0030623">
    <property type="term" value="F:U5 snRNA binding"/>
    <property type="evidence" value="ECO:0007669"/>
    <property type="project" value="TreeGrafter"/>
</dbReference>
<dbReference type="PANTHER" id="PTHR11140:SF0">
    <property type="entry name" value="PRE-MRNA-PROCESSING-SPLICING FACTOR 8"/>
    <property type="match status" value="1"/>
</dbReference>
<accession>A0A086KW66</accession>
<dbReference type="GO" id="GO:0017070">
    <property type="term" value="F:U6 snRNA binding"/>
    <property type="evidence" value="ECO:0007669"/>
    <property type="project" value="TreeGrafter"/>
</dbReference>
<evidence type="ECO:0000259" key="2">
    <source>
        <dbReference type="Pfam" id="PF08084"/>
    </source>
</evidence>
<feature type="domain" description="PROCT" evidence="2">
    <location>
        <begin position="4"/>
        <end position="91"/>
    </location>
</feature>
<dbReference type="VEuPathDB" id="ToxoDB:TGDOM2_397670"/>
<keyword evidence="1" id="KW-0472">Membrane</keyword>
<gene>
    <name evidence="3" type="ORF">TGDOM2_397670</name>
</gene>
<name>A0A086KW66_TOXGO</name>
<dbReference type="GO" id="GO:0000244">
    <property type="term" value="P:spliceosomal tri-snRNP complex assembly"/>
    <property type="evidence" value="ECO:0007669"/>
    <property type="project" value="TreeGrafter"/>
</dbReference>
<evidence type="ECO:0000313" key="4">
    <source>
        <dbReference type="Proteomes" id="UP000028837"/>
    </source>
</evidence>
<dbReference type="AlphaFoldDB" id="A0A086KW66"/>
<reference evidence="3 4" key="1">
    <citation type="submission" date="2014-02" db="EMBL/GenBank/DDBJ databases">
        <authorList>
            <person name="Sibley D."/>
            <person name="Venepally P."/>
            <person name="Karamycheva S."/>
            <person name="Hadjithomas M."/>
            <person name="Khan A."/>
            <person name="Brunk B."/>
            <person name="Roos D."/>
            <person name="Caler E."/>
            <person name="Lorenzi H."/>
        </authorList>
    </citation>
    <scope>NUCLEOTIDE SEQUENCE [LARGE SCALE GENOMIC DNA]</scope>
    <source>
        <strain evidence="3 4">GAB2-2007-GAL-DOM2</strain>
    </source>
</reference>
<dbReference type="GO" id="GO:0030620">
    <property type="term" value="F:U2 snRNA binding"/>
    <property type="evidence" value="ECO:0007669"/>
    <property type="project" value="TreeGrafter"/>
</dbReference>
<evidence type="ECO:0000313" key="3">
    <source>
        <dbReference type="EMBL" id="KFG48634.1"/>
    </source>
</evidence>
<protein>
    <submittedName>
        <fullName evidence="3">Pre-mRNA-processing-splicing factor 8</fullName>
    </submittedName>
</protein>
<dbReference type="GO" id="GO:0097157">
    <property type="term" value="F:pre-mRNA intronic binding"/>
    <property type="evidence" value="ECO:0007669"/>
    <property type="project" value="TreeGrafter"/>
</dbReference>
<feature type="non-terminal residue" evidence="3">
    <location>
        <position position="1"/>
    </location>
</feature>
<evidence type="ECO:0000256" key="1">
    <source>
        <dbReference type="SAM" id="Phobius"/>
    </source>
</evidence>